<reference evidence="1" key="1">
    <citation type="submission" date="2021-09" db="EMBL/GenBank/DDBJ databases">
        <title>Isolation and characterization of 3-chlorobenzoate degrading bacteria from soils in Shizuoka.</title>
        <authorList>
            <person name="Ifat A."/>
            <person name="Ogawa N."/>
            <person name="Kimbara K."/>
            <person name="Moriuchi R."/>
            <person name="Dohra H."/>
            <person name="Shintani M."/>
        </authorList>
    </citation>
    <scope>NUCLEOTIDE SEQUENCE</scope>
    <source>
        <strain evidence="1">19CS2-2</strain>
    </source>
</reference>
<evidence type="ECO:0000313" key="2">
    <source>
        <dbReference type="Proteomes" id="UP001055013"/>
    </source>
</evidence>
<name>A0ACB5QLR5_9BURK</name>
<organism evidence="1 2">
    <name type="scientific">Caballeronia novacaledonica</name>
    <dbReference type="NCBI Taxonomy" id="1544861"/>
    <lineage>
        <taxon>Bacteria</taxon>
        <taxon>Pseudomonadati</taxon>
        <taxon>Pseudomonadota</taxon>
        <taxon>Betaproteobacteria</taxon>
        <taxon>Burkholderiales</taxon>
        <taxon>Burkholderiaceae</taxon>
        <taxon>Caballeronia</taxon>
    </lineage>
</organism>
<evidence type="ECO:0000313" key="1">
    <source>
        <dbReference type="EMBL" id="GJH15837.1"/>
    </source>
</evidence>
<sequence>MMLLLALEVEKVFRRFAGELRFFLEFPKRRVGQMLATFEHATRQSPFGLSRDEQNSFAFSTDDGGAFLQDLNSAFYSGVDCWKSPAARSPASIEITDA</sequence>
<accession>A0ACB5QLR5</accession>
<protein>
    <submittedName>
        <fullName evidence="1">Uncharacterized protein</fullName>
    </submittedName>
</protein>
<comment type="caution">
    <text evidence="1">The sequence shown here is derived from an EMBL/GenBank/DDBJ whole genome shotgun (WGS) entry which is preliminary data.</text>
</comment>
<dbReference type="EMBL" id="BPUR01000002">
    <property type="protein sequence ID" value="GJH15837.1"/>
    <property type="molecule type" value="Genomic_DNA"/>
</dbReference>
<gene>
    <name evidence="1" type="ORF">CBA19CS22_04865</name>
</gene>
<keyword evidence="2" id="KW-1185">Reference proteome</keyword>
<dbReference type="Proteomes" id="UP001055013">
    <property type="component" value="Unassembled WGS sequence"/>
</dbReference>
<proteinExistence type="predicted"/>